<evidence type="ECO:0000313" key="1">
    <source>
        <dbReference type="EMBL" id="CAJ0581049.1"/>
    </source>
</evidence>
<protein>
    <recommendedName>
        <fullName evidence="3">ML domain-containing protein</fullName>
    </recommendedName>
</protein>
<feature type="non-terminal residue" evidence="1">
    <location>
        <position position="177"/>
    </location>
</feature>
<dbReference type="EMBL" id="CATQJA010002662">
    <property type="protein sequence ID" value="CAJ0581049.1"/>
    <property type="molecule type" value="Genomic_DNA"/>
</dbReference>
<dbReference type="AlphaFoldDB" id="A0AA36D760"/>
<reference evidence="1" key="1">
    <citation type="submission" date="2023-06" db="EMBL/GenBank/DDBJ databases">
        <authorList>
            <person name="Delattre M."/>
        </authorList>
    </citation>
    <scope>NUCLEOTIDE SEQUENCE</scope>
    <source>
        <strain evidence="1">AF72</strain>
    </source>
</reference>
<name>A0AA36D760_9BILA</name>
<evidence type="ECO:0000313" key="2">
    <source>
        <dbReference type="Proteomes" id="UP001177023"/>
    </source>
</evidence>
<dbReference type="Proteomes" id="UP001177023">
    <property type="component" value="Unassembled WGS sequence"/>
</dbReference>
<comment type="caution">
    <text evidence="1">The sequence shown here is derived from an EMBL/GenBank/DDBJ whole genome shotgun (WGS) entry which is preliminary data.</text>
</comment>
<dbReference type="PANTHER" id="PTHR35573:SF1">
    <property type="entry name" value="ML DOMAIN-CONTAINING PROTEIN"/>
    <property type="match status" value="1"/>
</dbReference>
<gene>
    <name evidence="1" type="ORF">MSPICULIGERA_LOCUS19218</name>
</gene>
<keyword evidence="2" id="KW-1185">Reference proteome</keyword>
<accession>A0AA36D760</accession>
<dbReference type="PANTHER" id="PTHR35573">
    <property type="entry name" value="PROTEIN CBG22129"/>
    <property type="match status" value="1"/>
</dbReference>
<dbReference type="PROSITE" id="PS51257">
    <property type="entry name" value="PROKAR_LIPOPROTEIN"/>
    <property type="match status" value="1"/>
</dbReference>
<evidence type="ECO:0008006" key="3">
    <source>
        <dbReference type="Google" id="ProtNLM"/>
    </source>
</evidence>
<sequence length="177" mass="19557">MYRLAALACLIAFASACDVAWPNNTDTKLNWFPSCSSPVTFYGLQAQDAKGNAEYPIKLTEPLVIQADMNNPNNVYKSPNLKSTVNLWSWGSAFACQWSVVPTFDLLKNLDACTNGVPCPVEKGRKTIPITLDFSKFDNIIKLLKNDAPYQMEMILHDTASNDQTCVTAQARALTKS</sequence>
<proteinExistence type="predicted"/>
<organism evidence="1 2">
    <name type="scientific">Mesorhabditis spiculigera</name>
    <dbReference type="NCBI Taxonomy" id="96644"/>
    <lineage>
        <taxon>Eukaryota</taxon>
        <taxon>Metazoa</taxon>
        <taxon>Ecdysozoa</taxon>
        <taxon>Nematoda</taxon>
        <taxon>Chromadorea</taxon>
        <taxon>Rhabditida</taxon>
        <taxon>Rhabditina</taxon>
        <taxon>Rhabditomorpha</taxon>
        <taxon>Rhabditoidea</taxon>
        <taxon>Rhabditidae</taxon>
        <taxon>Mesorhabditinae</taxon>
        <taxon>Mesorhabditis</taxon>
    </lineage>
</organism>